<protein>
    <submittedName>
        <fullName evidence="2">Uncharacterized protein</fullName>
    </submittedName>
</protein>
<accession>A0A343S193</accession>
<sequence>MLRALVAILRAFSRSYWLPCSVNIMHSYAIKLHKVSGTKSGTDQGRDKAGQHPRPATDDAAWRGAGQAGQSPVFQTRRGSMAPLV</sequence>
<organism evidence="2 3">
    <name type="scientific">Escherichia phage B2</name>
    <dbReference type="NCBI Taxonomy" id="2060112"/>
    <lineage>
        <taxon>Viruses</taxon>
        <taxon>Duplodnaviria</taxon>
        <taxon>Heunggongvirae</taxon>
        <taxon>Uroviricota</taxon>
        <taxon>Caudoviricetes</taxon>
        <taxon>Dhillonvirus</taxon>
        <taxon>Dhillonvirus B2</taxon>
    </lineage>
</organism>
<dbReference type="Proteomes" id="UP000258438">
    <property type="component" value="Segment"/>
</dbReference>
<dbReference type="EMBL" id="MG581355">
    <property type="protein sequence ID" value="AUG84622.1"/>
    <property type="molecule type" value="Genomic_DNA"/>
</dbReference>
<feature type="compositionally biased region" description="Polar residues" evidence="1">
    <location>
        <begin position="68"/>
        <end position="78"/>
    </location>
</feature>
<dbReference type="KEGG" id="vg:79674963"/>
<evidence type="ECO:0000256" key="1">
    <source>
        <dbReference type="SAM" id="MobiDB-lite"/>
    </source>
</evidence>
<dbReference type="RefSeq" id="YP_010741420.1">
    <property type="nucleotide sequence ID" value="NC_073069.1"/>
</dbReference>
<proteinExistence type="predicted"/>
<feature type="region of interest" description="Disordered" evidence="1">
    <location>
        <begin position="36"/>
        <end position="85"/>
    </location>
</feature>
<evidence type="ECO:0000313" key="3">
    <source>
        <dbReference type="Proteomes" id="UP000258438"/>
    </source>
</evidence>
<evidence type="ECO:0000313" key="2">
    <source>
        <dbReference type="EMBL" id="AUG84622.1"/>
    </source>
</evidence>
<reference evidence="2 3" key="1">
    <citation type="journal article" date="2018" name="Front. Microbiol.">
        <title>Characterization and Genomic Study of Phage vB_EcoS-B2 Infecting Multidrug-Resistant Escherichia coli.</title>
        <authorList>
            <person name="Xu Y."/>
            <person name="Yu X."/>
            <person name="Gu Y."/>
            <person name="Huang X."/>
            <person name="Liu G."/>
            <person name="Liu X."/>
        </authorList>
    </citation>
    <scope>NUCLEOTIDE SEQUENCE [LARGE SCALE GENOMIC DNA]</scope>
</reference>
<dbReference type="GeneID" id="79674963"/>
<keyword evidence="3" id="KW-1185">Reference proteome</keyword>
<name>A0A343S193_9CAUD</name>
<feature type="compositionally biased region" description="Basic and acidic residues" evidence="1">
    <location>
        <begin position="44"/>
        <end position="61"/>
    </location>
</feature>